<evidence type="ECO:0000313" key="2">
    <source>
        <dbReference type="EMBL" id="SFG37744.1"/>
    </source>
</evidence>
<gene>
    <name evidence="2" type="ORF">SAMN05216175_10635</name>
</gene>
<dbReference type="STRING" id="1045558.SAMN05216175_10635"/>
<evidence type="ECO:0000256" key="1">
    <source>
        <dbReference type="SAM" id="SignalP"/>
    </source>
</evidence>
<proteinExistence type="predicted"/>
<dbReference type="OrthoDB" id="5292580at2"/>
<accession>A0A1I2RAN3</accession>
<sequence>MRKLTITTLLLSAAIATSSQAGWSDLVESVKKTGEELIKQPVTTNSAVSNTSLSSDTLINGLREALVVGSERAIKSISAEGGYLNDPQIRVPMPAVLDKLAGPLRQFGMGDQVDQFEQSINSAAERAAPQATAILVDNIRNMSFDDARKIYEGSDDAATQYFREKAGPQIAALFKPEIDSALGEVGATKYYNSLATQAAQLPLVGQQVEGDLTSHVTTAALDGLFLKLAAEEKLIRQNPAARSTDLLKKLWSN</sequence>
<name>A0A1I2RAN3_9GAMM</name>
<evidence type="ECO:0000313" key="3">
    <source>
        <dbReference type="Proteomes" id="UP000198623"/>
    </source>
</evidence>
<dbReference type="EMBL" id="FOOU01000006">
    <property type="protein sequence ID" value="SFG37744.1"/>
    <property type="molecule type" value="Genomic_DNA"/>
</dbReference>
<dbReference type="Proteomes" id="UP000198623">
    <property type="component" value="Unassembled WGS sequence"/>
</dbReference>
<dbReference type="AlphaFoldDB" id="A0A1I2RAN3"/>
<keyword evidence="1" id="KW-0732">Signal</keyword>
<dbReference type="RefSeq" id="WP_090727606.1">
    <property type="nucleotide sequence ID" value="NZ_FOOU01000006.1"/>
</dbReference>
<dbReference type="InterPro" id="IPR025245">
    <property type="entry name" value="DUF4197"/>
</dbReference>
<dbReference type="Pfam" id="PF13852">
    <property type="entry name" value="DUF4197"/>
    <property type="match status" value="1"/>
</dbReference>
<organism evidence="2 3">
    <name type="scientific">Neptunomonas qingdaonensis</name>
    <dbReference type="NCBI Taxonomy" id="1045558"/>
    <lineage>
        <taxon>Bacteria</taxon>
        <taxon>Pseudomonadati</taxon>
        <taxon>Pseudomonadota</taxon>
        <taxon>Gammaproteobacteria</taxon>
        <taxon>Oceanospirillales</taxon>
        <taxon>Oceanospirillaceae</taxon>
        <taxon>Neptunomonas</taxon>
    </lineage>
</organism>
<feature type="signal peptide" evidence="1">
    <location>
        <begin position="1"/>
        <end position="21"/>
    </location>
</feature>
<feature type="chain" id="PRO_5011796058" description="DUF4197 domain-containing protein" evidence="1">
    <location>
        <begin position="22"/>
        <end position="253"/>
    </location>
</feature>
<reference evidence="3" key="1">
    <citation type="submission" date="2016-10" db="EMBL/GenBank/DDBJ databases">
        <authorList>
            <person name="Varghese N."/>
            <person name="Submissions S."/>
        </authorList>
    </citation>
    <scope>NUCLEOTIDE SEQUENCE [LARGE SCALE GENOMIC DNA]</scope>
    <source>
        <strain evidence="3">CGMCC 1.10971</strain>
    </source>
</reference>
<evidence type="ECO:0008006" key="4">
    <source>
        <dbReference type="Google" id="ProtNLM"/>
    </source>
</evidence>
<protein>
    <recommendedName>
        <fullName evidence="4">DUF4197 domain-containing protein</fullName>
    </recommendedName>
</protein>
<keyword evidence="3" id="KW-1185">Reference proteome</keyword>